<evidence type="ECO:0000313" key="1">
    <source>
        <dbReference type="EMBL" id="QHU09078.1"/>
    </source>
</evidence>
<proteinExistence type="predicted"/>
<protein>
    <submittedName>
        <fullName evidence="1">Uncharacterized protein</fullName>
    </submittedName>
</protein>
<accession>A0A6C0JYV6</accession>
<organism evidence="1">
    <name type="scientific">viral metagenome</name>
    <dbReference type="NCBI Taxonomy" id="1070528"/>
    <lineage>
        <taxon>unclassified sequences</taxon>
        <taxon>metagenomes</taxon>
        <taxon>organismal metagenomes</taxon>
    </lineage>
</organism>
<dbReference type="EMBL" id="MN740705">
    <property type="protein sequence ID" value="QHU09078.1"/>
    <property type="molecule type" value="Genomic_DNA"/>
</dbReference>
<reference evidence="1" key="1">
    <citation type="journal article" date="2020" name="Nature">
        <title>Giant virus diversity and host interactions through global metagenomics.</title>
        <authorList>
            <person name="Schulz F."/>
            <person name="Roux S."/>
            <person name="Paez-Espino D."/>
            <person name="Jungbluth S."/>
            <person name="Walsh D.A."/>
            <person name="Denef V.J."/>
            <person name="McMahon K.D."/>
            <person name="Konstantinidis K.T."/>
            <person name="Eloe-Fadrosh E.A."/>
            <person name="Kyrpides N.C."/>
            <person name="Woyke T."/>
        </authorList>
    </citation>
    <scope>NUCLEOTIDE SEQUENCE</scope>
    <source>
        <strain evidence="1">GVMAG-S-1074260-58</strain>
    </source>
</reference>
<dbReference type="AlphaFoldDB" id="A0A6C0JYV6"/>
<name>A0A6C0JYV6_9ZZZZ</name>
<sequence length="120" mass="13760">MTSTRNKNTIQDYRIECKSYADSRQWIQYPYSTYGQAYDVSMPSLGITPSRMPWNTLSNNPADIESSLFGINSTNLVNPQPEVIPELKHIPVKSYFETIPLIMPDLFDVSSIQRPYPIPK</sequence>